<dbReference type="Proteomes" id="UP000269044">
    <property type="component" value="Unassembled WGS sequence"/>
</dbReference>
<proteinExistence type="predicted"/>
<dbReference type="EMBL" id="RBRA01000032">
    <property type="protein sequence ID" value="RMQ28585.1"/>
    <property type="molecule type" value="Genomic_DNA"/>
</dbReference>
<gene>
    <name evidence="1" type="ORF">ALQ08_200189</name>
</gene>
<comment type="caution">
    <text evidence="1">The sequence shown here is derived from an EMBL/GenBank/DDBJ whole genome shotgun (WGS) entry which is preliminary data.</text>
</comment>
<reference evidence="1 2" key="1">
    <citation type="submission" date="2018-08" db="EMBL/GenBank/DDBJ databases">
        <title>Recombination of ecologically and evolutionarily significant loci maintains genetic cohesion in the Pseudomonas syringae species complex.</title>
        <authorList>
            <person name="Dillon M."/>
            <person name="Thakur S."/>
            <person name="Almeida R.N.D."/>
            <person name="Weir B.S."/>
            <person name="Guttman D.S."/>
        </authorList>
    </citation>
    <scope>NUCLEOTIDE SEQUENCE [LARGE SCALE GENOMIC DNA]</scope>
    <source>
        <strain evidence="1 2">ICMP 13052</strain>
    </source>
</reference>
<sequence>MASLGLRYSLALRVNHGDKAVVSAKNGHTHYLQCWNPDGMFTGCFVDVSQRLQRQRKPQSQLPWPCSEASPAFCSLPQAS</sequence>
<accession>A0A3M4KHI1</accession>
<evidence type="ECO:0000313" key="1">
    <source>
        <dbReference type="EMBL" id="RMQ28585.1"/>
    </source>
</evidence>
<protein>
    <submittedName>
        <fullName evidence="1">Uncharacterized protein</fullName>
    </submittedName>
</protein>
<evidence type="ECO:0000313" key="2">
    <source>
        <dbReference type="Proteomes" id="UP000269044"/>
    </source>
</evidence>
<organism evidence="1 2">
    <name type="scientific">Pseudomonas syringae pv. delphinii</name>
    <dbReference type="NCBI Taxonomy" id="192088"/>
    <lineage>
        <taxon>Bacteria</taxon>
        <taxon>Pseudomonadati</taxon>
        <taxon>Pseudomonadota</taxon>
        <taxon>Gammaproteobacteria</taxon>
        <taxon>Pseudomonadales</taxon>
        <taxon>Pseudomonadaceae</taxon>
        <taxon>Pseudomonas</taxon>
    </lineage>
</organism>
<name>A0A3M4KHI1_9PSED</name>
<dbReference type="AlphaFoldDB" id="A0A3M4KHI1"/>